<dbReference type="Gene3D" id="2.40.50.100">
    <property type="match status" value="1"/>
</dbReference>
<sequence>MSRIFLPGENICEEGDFIRGHGTSKKGDYIMSTVYGTGNLINKLISVQPLYNMKYTPETGDVVVGRVYGIGNKKWKIDINSKTETSLSLTSITLPGTVQRRKIEEDEMRMREYFDINDLLVAEVQKVNKSLTAALHTRSEKYKKLTNGITLCLPAMIIPRMSSPFIENDELEIILGMNGIAFLGIKHKIKENYVKVSLIYKYLSECKESLTLVDYDYILNML</sequence>
<evidence type="ECO:0000313" key="6">
    <source>
        <dbReference type="Proteomes" id="UP000030655"/>
    </source>
</evidence>
<keyword evidence="2" id="KW-0271">Exosome</keyword>
<dbReference type="EMBL" id="KK365230">
    <property type="protein sequence ID" value="KCZ79790.1"/>
    <property type="molecule type" value="Genomic_DNA"/>
</dbReference>
<name>A0A059EXY1_9MICR</name>
<evidence type="ECO:0000259" key="4">
    <source>
        <dbReference type="Pfam" id="PF21266"/>
    </source>
</evidence>
<dbReference type="GO" id="GO:0071038">
    <property type="term" value="P:TRAMP-dependent tRNA surveillance pathway"/>
    <property type="evidence" value="ECO:0007669"/>
    <property type="project" value="TreeGrafter"/>
</dbReference>
<organism evidence="5 6">
    <name type="scientific">Anncaliia algerae PRA339</name>
    <dbReference type="NCBI Taxonomy" id="1288291"/>
    <lineage>
        <taxon>Eukaryota</taxon>
        <taxon>Fungi</taxon>
        <taxon>Fungi incertae sedis</taxon>
        <taxon>Microsporidia</taxon>
        <taxon>Tubulinosematoidea</taxon>
        <taxon>Tubulinosematidae</taxon>
        <taxon>Anncaliia</taxon>
    </lineage>
</organism>
<dbReference type="Pfam" id="PF14382">
    <property type="entry name" value="ECR1_N"/>
    <property type="match status" value="1"/>
</dbReference>
<keyword evidence="6" id="KW-1185">Reference proteome</keyword>
<dbReference type="GO" id="GO:0000467">
    <property type="term" value="P:exonucleolytic trimming to generate mature 3'-end of 5.8S rRNA from tricistronic rRNA transcript (SSU-rRNA, 5.8S rRNA, LSU-rRNA)"/>
    <property type="evidence" value="ECO:0007669"/>
    <property type="project" value="TreeGrafter"/>
</dbReference>
<dbReference type="SUPFAM" id="SSF110324">
    <property type="entry name" value="Ribosomal L27 protein-like"/>
    <property type="match status" value="1"/>
</dbReference>
<dbReference type="InterPro" id="IPR025721">
    <property type="entry name" value="Exosome_cplx_N_dom"/>
</dbReference>
<dbReference type="Proteomes" id="UP000030655">
    <property type="component" value="Unassembled WGS sequence"/>
</dbReference>
<gene>
    <name evidence="5" type="ORF">H312_02817</name>
</gene>
<evidence type="ECO:0000259" key="3">
    <source>
        <dbReference type="Pfam" id="PF14382"/>
    </source>
</evidence>
<protein>
    <submittedName>
        <fullName evidence="5">Uncharacterized protein</fullName>
    </submittedName>
</protein>
<evidence type="ECO:0000313" key="5">
    <source>
        <dbReference type="EMBL" id="KCZ79790.1"/>
    </source>
</evidence>
<dbReference type="GO" id="GO:0000176">
    <property type="term" value="C:nuclear exosome (RNase complex)"/>
    <property type="evidence" value="ECO:0007669"/>
    <property type="project" value="TreeGrafter"/>
</dbReference>
<feature type="domain" description="Exosome complex component N-terminal" evidence="3">
    <location>
        <begin position="4"/>
        <end position="37"/>
    </location>
</feature>
<reference evidence="5 6" key="2">
    <citation type="submission" date="2014-03" db="EMBL/GenBank/DDBJ databases">
        <title>The Genome Sequence of Anncaliia algerae insect isolate PRA339.</title>
        <authorList>
            <consortium name="The Broad Institute Genome Sequencing Platform"/>
            <consortium name="The Broad Institute Genome Sequencing Center for Infectious Disease"/>
            <person name="Cuomo C."/>
            <person name="Becnel J."/>
            <person name="Sanscrainte N."/>
            <person name="Walker B."/>
            <person name="Young S.K."/>
            <person name="Zeng Q."/>
            <person name="Gargeya S."/>
            <person name="Fitzgerald M."/>
            <person name="Haas B."/>
            <person name="Abouelleil A."/>
            <person name="Alvarado L."/>
            <person name="Arachchi H.M."/>
            <person name="Berlin A.M."/>
            <person name="Chapman S.B."/>
            <person name="Dewar J."/>
            <person name="Goldberg J."/>
            <person name="Griggs A."/>
            <person name="Gujja S."/>
            <person name="Hansen M."/>
            <person name="Howarth C."/>
            <person name="Imamovic A."/>
            <person name="Larimer J."/>
            <person name="McCowan C."/>
            <person name="Murphy C."/>
            <person name="Neiman D."/>
            <person name="Pearson M."/>
            <person name="Priest M."/>
            <person name="Roberts A."/>
            <person name="Saif S."/>
            <person name="Shea T."/>
            <person name="Sisk P."/>
            <person name="Sykes S."/>
            <person name="Wortman J."/>
            <person name="Nusbaum C."/>
            <person name="Birren B."/>
        </authorList>
    </citation>
    <scope>NUCLEOTIDE SEQUENCE [LARGE SCALE GENOMIC DNA]</scope>
    <source>
        <strain evidence="5 6">PRA339</strain>
    </source>
</reference>
<dbReference type="SUPFAM" id="SSF50249">
    <property type="entry name" value="Nucleic acid-binding proteins"/>
    <property type="match status" value="1"/>
</dbReference>
<proteinExistence type="predicted"/>
<dbReference type="InterPro" id="IPR026699">
    <property type="entry name" value="Exosome_RNA_bind1/RRP40/RRP4"/>
</dbReference>
<reference evidence="6" key="1">
    <citation type="submission" date="2013-02" db="EMBL/GenBank/DDBJ databases">
        <authorList>
            <consortium name="The Broad Institute Genome Sequencing Platform"/>
            <person name="Cuomo C."/>
            <person name="Becnel J."/>
            <person name="Sanscrainte N."/>
            <person name="Walker B."/>
            <person name="Young S.K."/>
            <person name="Zeng Q."/>
            <person name="Gargeya S."/>
            <person name="Fitzgerald M."/>
            <person name="Haas B."/>
            <person name="Abouelleil A."/>
            <person name="Alvarado L."/>
            <person name="Arachchi H.M."/>
            <person name="Berlin A.M."/>
            <person name="Chapman S.B."/>
            <person name="Dewar J."/>
            <person name="Goldberg J."/>
            <person name="Griggs A."/>
            <person name="Gujja S."/>
            <person name="Hansen M."/>
            <person name="Howarth C."/>
            <person name="Imamovic A."/>
            <person name="Larimer J."/>
            <person name="McCowan C."/>
            <person name="Murphy C."/>
            <person name="Neiman D."/>
            <person name="Pearson M."/>
            <person name="Priest M."/>
            <person name="Roberts A."/>
            <person name="Saif S."/>
            <person name="Shea T."/>
            <person name="Sisk P."/>
            <person name="Sykes S."/>
            <person name="Wortman J."/>
            <person name="Nusbaum C."/>
            <person name="Birren B."/>
        </authorList>
    </citation>
    <scope>NUCLEOTIDE SEQUENCE [LARGE SCALE GENOMIC DNA]</scope>
    <source>
        <strain evidence="6">PRA339</strain>
    </source>
</reference>
<dbReference type="VEuPathDB" id="MicrosporidiaDB:H312_02817"/>
<dbReference type="Gene3D" id="2.40.50.140">
    <property type="entry name" value="Nucleic acid-binding proteins"/>
    <property type="match status" value="1"/>
</dbReference>
<dbReference type="InterPro" id="IPR048565">
    <property type="entry name" value="S1_RRP4"/>
</dbReference>
<dbReference type="GO" id="GO:0071051">
    <property type="term" value="P:poly(A)-dependent snoRNA 3'-end processing"/>
    <property type="evidence" value="ECO:0007669"/>
    <property type="project" value="TreeGrafter"/>
</dbReference>
<feature type="domain" description="RRP4 S1" evidence="4">
    <location>
        <begin position="54"/>
        <end position="126"/>
    </location>
</feature>
<dbReference type="InterPro" id="IPR012340">
    <property type="entry name" value="NA-bd_OB-fold"/>
</dbReference>
<evidence type="ECO:0000256" key="1">
    <source>
        <dbReference type="ARBA" id="ARBA00004123"/>
    </source>
</evidence>
<comment type="subcellular location">
    <subcellularLocation>
        <location evidence="1">Nucleus</location>
    </subcellularLocation>
</comment>
<dbReference type="GO" id="GO:0034475">
    <property type="term" value="P:U4 snRNA 3'-end processing"/>
    <property type="evidence" value="ECO:0007669"/>
    <property type="project" value="TreeGrafter"/>
</dbReference>
<dbReference type="HOGENOM" id="CLU_034114_1_0_1"/>
<dbReference type="PANTHER" id="PTHR21321">
    <property type="entry name" value="PNAS-3 RELATED"/>
    <property type="match status" value="1"/>
</dbReference>
<dbReference type="GO" id="GO:0000177">
    <property type="term" value="C:cytoplasmic exosome (RNase complex)"/>
    <property type="evidence" value="ECO:0007669"/>
    <property type="project" value="TreeGrafter"/>
</dbReference>
<dbReference type="AlphaFoldDB" id="A0A059EXY1"/>
<dbReference type="Pfam" id="PF21266">
    <property type="entry name" value="S1_RRP4"/>
    <property type="match status" value="1"/>
</dbReference>
<dbReference type="GO" id="GO:0071034">
    <property type="term" value="P:CUT catabolic process"/>
    <property type="evidence" value="ECO:0007669"/>
    <property type="project" value="TreeGrafter"/>
</dbReference>
<dbReference type="PANTHER" id="PTHR21321:SF4">
    <property type="entry name" value="EXOSOME COMPLEX COMPONENT RRP4"/>
    <property type="match status" value="1"/>
</dbReference>
<dbReference type="GO" id="GO:0003723">
    <property type="term" value="F:RNA binding"/>
    <property type="evidence" value="ECO:0007669"/>
    <property type="project" value="InterPro"/>
</dbReference>
<dbReference type="GO" id="GO:0071035">
    <property type="term" value="P:nuclear polyadenylation-dependent rRNA catabolic process"/>
    <property type="evidence" value="ECO:0007669"/>
    <property type="project" value="TreeGrafter"/>
</dbReference>
<evidence type="ECO:0000256" key="2">
    <source>
        <dbReference type="ARBA" id="ARBA00022835"/>
    </source>
</evidence>
<accession>A0A059EXY1</accession>
<dbReference type="STRING" id="1288291.A0A059EXY1"/>
<dbReference type="CDD" id="cd05789">
    <property type="entry name" value="S1_Rrp4"/>
    <property type="match status" value="1"/>
</dbReference>
<dbReference type="OrthoDB" id="1650at2759"/>